<dbReference type="Pfam" id="PF00672">
    <property type="entry name" value="HAMP"/>
    <property type="match status" value="1"/>
</dbReference>
<dbReference type="eggNOG" id="COG5002">
    <property type="taxonomic scope" value="Bacteria"/>
</dbReference>
<dbReference type="PANTHER" id="PTHR43047:SF72">
    <property type="entry name" value="OSMOSENSING HISTIDINE PROTEIN KINASE SLN1"/>
    <property type="match status" value="1"/>
</dbReference>
<accession>M1WM01</accession>
<dbReference type="SMART" id="SM00448">
    <property type="entry name" value="REC"/>
    <property type="match status" value="1"/>
</dbReference>
<dbReference type="SUPFAM" id="SSF55874">
    <property type="entry name" value="ATPase domain of HSP90 chaperone/DNA topoisomerase II/histidine kinase"/>
    <property type="match status" value="1"/>
</dbReference>
<dbReference type="FunFam" id="3.30.565.10:FF:000006">
    <property type="entry name" value="Sensor histidine kinase WalK"/>
    <property type="match status" value="1"/>
</dbReference>
<evidence type="ECO:0000256" key="4">
    <source>
        <dbReference type="ARBA" id="ARBA00022553"/>
    </source>
</evidence>
<dbReference type="InterPro" id="IPR003661">
    <property type="entry name" value="HisK_dim/P_dom"/>
</dbReference>
<evidence type="ECO:0000256" key="3">
    <source>
        <dbReference type="ARBA" id="ARBA00012438"/>
    </source>
</evidence>
<dbReference type="BioCyc" id="DPIE1322246:BN4_RS17145-MONOMER"/>
<keyword evidence="9" id="KW-0812">Transmembrane</keyword>
<dbReference type="CDD" id="cd06225">
    <property type="entry name" value="HAMP"/>
    <property type="match status" value="1"/>
</dbReference>
<evidence type="ECO:0000256" key="2">
    <source>
        <dbReference type="ARBA" id="ARBA00004370"/>
    </source>
</evidence>
<dbReference type="Gene3D" id="1.10.287.130">
    <property type="match status" value="1"/>
</dbReference>
<dbReference type="GO" id="GO:0005886">
    <property type="term" value="C:plasma membrane"/>
    <property type="evidence" value="ECO:0007669"/>
    <property type="project" value="TreeGrafter"/>
</dbReference>
<dbReference type="PRINTS" id="PR00344">
    <property type="entry name" value="BCTRLSENSOR"/>
</dbReference>
<feature type="domain" description="Histidine kinase" evidence="10">
    <location>
        <begin position="492"/>
        <end position="726"/>
    </location>
</feature>
<keyword evidence="9" id="KW-0472">Membrane</keyword>
<dbReference type="InterPro" id="IPR001789">
    <property type="entry name" value="Sig_transdc_resp-reg_receiver"/>
</dbReference>
<evidence type="ECO:0000259" key="10">
    <source>
        <dbReference type="PROSITE" id="PS50109"/>
    </source>
</evidence>
<dbReference type="InterPro" id="IPR004358">
    <property type="entry name" value="Sig_transdc_His_kin-like_C"/>
</dbReference>
<organism evidence="13 14">
    <name type="scientific">Pseudodesulfovibrio piezophilus (strain DSM 21447 / JCM 15486 / C1TLV30)</name>
    <name type="common">Desulfovibrio piezophilus</name>
    <dbReference type="NCBI Taxonomy" id="1322246"/>
    <lineage>
        <taxon>Bacteria</taxon>
        <taxon>Pseudomonadati</taxon>
        <taxon>Thermodesulfobacteriota</taxon>
        <taxon>Desulfovibrionia</taxon>
        <taxon>Desulfovibrionales</taxon>
        <taxon>Desulfovibrionaceae</taxon>
    </lineage>
</organism>
<protein>
    <recommendedName>
        <fullName evidence="3">histidine kinase</fullName>
        <ecNumber evidence="3">2.7.13.3</ecNumber>
    </recommendedName>
</protein>
<gene>
    <name evidence="13" type="ordered locus">BN4_11515</name>
</gene>
<evidence type="ECO:0000259" key="12">
    <source>
        <dbReference type="PROSITE" id="PS50885"/>
    </source>
</evidence>
<evidence type="ECO:0000256" key="9">
    <source>
        <dbReference type="SAM" id="Phobius"/>
    </source>
</evidence>
<name>M1WM01_PSEP2</name>
<evidence type="ECO:0000256" key="8">
    <source>
        <dbReference type="SAM" id="Coils"/>
    </source>
</evidence>
<dbReference type="STRING" id="1322246.BN4_11515"/>
<dbReference type="PROSITE" id="PS50110">
    <property type="entry name" value="RESPONSE_REGULATORY"/>
    <property type="match status" value="1"/>
</dbReference>
<dbReference type="PROSITE" id="PS50885">
    <property type="entry name" value="HAMP"/>
    <property type="match status" value="1"/>
</dbReference>
<dbReference type="SMART" id="SM00388">
    <property type="entry name" value="HisKA"/>
    <property type="match status" value="1"/>
</dbReference>
<feature type="domain" description="HAMP" evidence="12">
    <location>
        <begin position="261"/>
        <end position="313"/>
    </location>
</feature>
<sequence length="931" mass="104046">MRAVYNYGSVLGEVRSPDREGSERRSIFTMNPFVYLDNKWRSLCIVCKFTVALGSMLALILFVATTGYIALDILEGKAAEIVADSMRMQRLALEIDSRLQLAHQAERDFVLRIHDLGFQGARTAYAGEFKERVGEAGRNIIWLQDMMQFSQGMNERKASRRRLEDLHSSLLKYNEYFQQLVSLATVGGAGGDAFERKTGDLDGEYLHLTSLVRQLAISASDGARNAHEEIAESSVVVKYVLGLFVFFALLMAASIVWVLNRTVAKSVIRLSDAATELSLGNLEARAHVRGDDEFGQLARSINAMASRITNLVNDLEGQAAMASDRLFEAIDSISEGFLLYDQRERLLLVNRRIHEMAGNNTDCLYPGTPLEEVLRFYAESGVFVNAMGRENEWVQGRLKAHRGQTPQMEEPMNDGRWFLIKTYRTNRGESVVILSDITERKRTVENLASINSDLEELVRNRTRVLVEKAMELKHANERLRELDELKSAFLSSVSHELRTPLTSLLGFSKIIKRDFMRTFMPLALEEKALKLGLRIQGNLDIIGSEGERLTRLINDVLDLSRIESGKESWRFTEVDMAGALNRAVSSASGLFAPKPQVKLVIRRFDPVPFVHCDPDRLHQVLINLLSNAAKFTDYGEVAVDLFVDGTGMIRVQVQDTGKGIEKQCVARIFDKFHQAHKGDTLTEKPAGTGLGLAICRQIVERYDGRIWAESALGKGTTMHMVLPPAEPPDAPLILVVDDDESLCDSFSLFLKKEGYGVRTARDGEQALDIILRRRPALITMDLDMPGMDGWTLIDHLRQSRDFGDIPLLVISGISGCHTSGGDATLFKPVDRKSLLCAVNGLLGKTGYTLPVLALTPENDVECYLMPELCGTRVTRCSEEELWRYLERGFEGTVMVPDSLAGLVDLKRLCDRQGIQVLFLPVESVQAPEIMT</sequence>
<evidence type="ECO:0000256" key="5">
    <source>
        <dbReference type="ARBA" id="ARBA00022679"/>
    </source>
</evidence>
<evidence type="ECO:0000256" key="6">
    <source>
        <dbReference type="ARBA" id="ARBA00022777"/>
    </source>
</evidence>
<dbReference type="AlphaFoldDB" id="M1WM01"/>
<evidence type="ECO:0000256" key="1">
    <source>
        <dbReference type="ARBA" id="ARBA00000085"/>
    </source>
</evidence>
<feature type="transmembrane region" description="Helical" evidence="9">
    <location>
        <begin position="40"/>
        <end position="64"/>
    </location>
</feature>
<dbReference type="Gene3D" id="6.10.340.10">
    <property type="match status" value="1"/>
</dbReference>
<dbReference type="InterPro" id="IPR005467">
    <property type="entry name" value="His_kinase_dom"/>
</dbReference>
<reference evidence="14" key="2">
    <citation type="journal article" date="2013" name="Stand. Genomic Sci.">
        <title>Complete genome sequence of Desulfocapsa sulfexigens, a marine deltaproteobacterium specialized in disproportionating inorganic sulfur compounds.</title>
        <authorList>
            <person name="Finster K.W."/>
            <person name="Kjeldsen K.U."/>
            <person name="Kube M."/>
            <person name="Reinhardt R."/>
            <person name="Mussmann M."/>
            <person name="Amann R."/>
            <person name="Schreiber L."/>
        </authorList>
    </citation>
    <scope>NUCLEOTIDE SEQUENCE [LARGE SCALE GENOMIC DNA]</scope>
    <source>
        <strain evidence="14">DSM 10523 / SB164P1</strain>
    </source>
</reference>
<dbReference type="Pfam" id="PF00072">
    <property type="entry name" value="Response_reg"/>
    <property type="match status" value="1"/>
</dbReference>
<dbReference type="SUPFAM" id="SSF158472">
    <property type="entry name" value="HAMP domain-like"/>
    <property type="match status" value="1"/>
</dbReference>
<dbReference type="InterPro" id="IPR003660">
    <property type="entry name" value="HAMP_dom"/>
</dbReference>
<evidence type="ECO:0000259" key="11">
    <source>
        <dbReference type="PROSITE" id="PS50110"/>
    </source>
</evidence>
<feature type="modified residue" description="4-aspartylphosphate" evidence="7">
    <location>
        <position position="781"/>
    </location>
</feature>
<dbReference type="InterPro" id="IPR036890">
    <property type="entry name" value="HATPase_C_sf"/>
</dbReference>
<dbReference type="SMART" id="SM00387">
    <property type="entry name" value="HATPase_c"/>
    <property type="match status" value="1"/>
</dbReference>
<dbReference type="GO" id="GO:0009927">
    <property type="term" value="F:histidine phosphotransfer kinase activity"/>
    <property type="evidence" value="ECO:0007669"/>
    <property type="project" value="TreeGrafter"/>
</dbReference>
<keyword evidence="14" id="KW-1185">Reference proteome</keyword>
<dbReference type="SUPFAM" id="SSF47384">
    <property type="entry name" value="Homodimeric domain of signal transducing histidine kinase"/>
    <property type="match status" value="1"/>
</dbReference>
<dbReference type="Pfam" id="PF12860">
    <property type="entry name" value="PAS_7"/>
    <property type="match status" value="1"/>
</dbReference>
<keyword evidence="8" id="KW-0175">Coiled coil</keyword>
<evidence type="ECO:0000256" key="7">
    <source>
        <dbReference type="PROSITE-ProRule" id="PRU00169"/>
    </source>
</evidence>
<dbReference type="InterPro" id="IPR036097">
    <property type="entry name" value="HisK_dim/P_sf"/>
</dbReference>
<keyword evidence="6 13" id="KW-0418">Kinase</keyword>
<dbReference type="EMBL" id="FO203427">
    <property type="protein sequence ID" value="CCH48750.1"/>
    <property type="molecule type" value="Genomic_DNA"/>
</dbReference>
<feature type="coiled-coil region" evidence="8">
    <location>
        <begin position="440"/>
        <end position="485"/>
    </location>
</feature>
<reference evidence="13 14" key="1">
    <citation type="journal article" date="2013" name="PLoS ONE">
        <title>The first genomic and proteomic characterization of a deep-sea sulfate reducer: insights into the piezophilic lifestyle of Desulfovibrio piezophilus.</title>
        <authorList>
            <person name="Pradel N."/>
            <person name="Ji B."/>
            <person name="Gimenez G."/>
            <person name="Talla E."/>
            <person name="Lenoble P."/>
            <person name="Garel M."/>
            <person name="Tamburini C."/>
            <person name="Fourquet P."/>
            <person name="Lebrun R."/>
            <person name="Bertin P."/>
            <person name="Denis Y."/>
            <person name="Pophillat M."/>
            <person name="Barbe V."/>
            <person name="Ollivier B."/>
            <person name="Dolla A."/>
        </authorList>
    </citation>
    <scope>NUCLEOTIDE SEQUENCE [LARGE SCALE GENOMIC DNA]</scope>
    <source>
        <strain evidence="14">DSM 10523 / SB164P1</strain>
    </source>
</reference>
<comment type="catalytic activity">
    <reaction evidence="1">
        <text>ATP + protein L-histidine = ADP + protein N-phospho-L-histidine.</text>
        <dbReference type="EC" id="2.7.13.3"/>
    </reaction>
</comment>
<dbReference type="Pfam" id="PF02518">
    <property type="entry name" value="HATPase_c"/>
    <property type="match status" value="1"/>
</dbReference>
<dbReference type="HOGENOM" id="CLU_314171_0_0_7"/>
<dbReference type="Pfam" id="PF00512">
    <property type="entry name" value="HisKA"/>
    <property type="match status" value="1"/>
</dbReference>
<evidence type="ECO:0000313" key="13">
    <source>
        <dbReference type="EMBL" id="CCH48750.1"/>
    </source>
</evidence>
<comment type="subcellular location">
    <subcellularLocation>
        <location evidence="2">Membrane</location>
    </subcellularLocation>
</comment>
<dbReference type="KEGG" id="dpi:BN4_11515"/>
<evidence type="ECO:0000313" key="14">
    <source>
        <dbReference type="Proteomes" id="UP000011724"/>
    </source>
</evidence>
<keyword evidence="4 7" id="KW-0597">Phosphoprotein</keyword>
<dbReference type="GO" id="GO:0000155">
    <property type="term" value="F:phosphorelay sensor kinase activity"/>
    <property type="evidence" value="ECO:0007669"/>
    <property type="project" value="InterPro"/>
</dbReference>
<dbReference type="PANTHER" id="PTHR43047">
    <property type="entry name" value="TWO-COMPONENT HISTIDINE PROTEIN KINASE"/>
    <property type="match status" value="1"/>
</dbReference>
<keyword evidence="5" id="KW-0808">Transferase</keyword>
<dbReference type="CDD" id="cd00082">
    <property type="entry name" value="HisKA"/>
    <property type="match status" value="1"/>
</dbReference>
<dbReference type="SMART" id="SM00304">
    <property type="entry name" value="HAMP"/>
    <property type="match status" value="1"/>
</dbReference>
<dbReference type="SUPFAM" id="SSF52172">
    <property type="entry name" value="CheY-like"/>
    <property type="match status" value="1"/>
</dbReference>
<dbReference type="Gene3D" id="3.30.450.20">
    <property type="entry name" value="PAS domain"/>
    <property type="match status" value="1"/>
</dbReference>
<feature type="domain" description="Response regulatory" evidence="11">
    <location>
        <begin position="732"/>
        <end position="842"/>
    </location>
</feature>
<dbReference type="InterPro" id="IPR003594">
    <property type="entry name" value="HATPase_dom"/>
</dbReference>
<feature type="transmembrane region" description="Helical" evidence="9">
    <location>
        <begin position="239"/>
        <end position="259"/>
    </location>
</feature>
<dbReference type="Gene3D" id="3.30.565.10">
    <property type="entry name" value="Histidine kinase-like ATPase, C-terminal domain"/>
    <property type="match status" value="1"/>
</dbReference>
<keyword evidence="9" id="KW-1133">Transmembrane helix</keyword>
<dbReference type="PATRIC" id="fig|879567.3.peg.1586"/>
<dbReference type="EC" id="2.7.13.3" evidence="3"/>
<dbReference type="InterPro" id="IPR011006">
    <property type="entry name" value="CheY-like_superfamily"/>
</dbReference>
<dbReference type="Proteomes" id="UP000011724">
    <property type="component" value="Chromosome"/>
</dbReference>
<proteinExistence type="predicted"/>
<dbReference type="Gene3D" id="3.40.50.2300">
    <property type="match status" value="1"/>
</dbReference>
<dbReference type="PROSITE" id="PS50109">
    <property type="entry name" value="HIS_KIN"/>
    <property type="match status" value="1"/>
</dbReference>